<sequence>MVPPPILTVPTELTQQIMLETLIANSETQRFPRPIRTEAPLAFTAVSRQWREISLNTSELWQSIRLDDSTPTVPPQVLAVWGSRARSLPRNIQLRTSDPDRAAALLAESVKSCLRWQDIDLALPHESFSALHGHGPFPVLRSICLTMRGGIASDDIVIALPSAPLLRQLTLSDFPFLRVEMPWAQLTTLRITVYEAAPGLAVLQRCPNIKNLVIALMDDPGLPTAMPPIVLPALQYLRSLNTHILPFVTVPSLTQLDIWGPGPSGTMEQLIDDLRALLARSACSLKRLTYRSPRDITPAQFLALLEAVAAVEDLELAFPPTSLLEKLRDVLQIAHVLPRLGTLRLTYGAGNQESFDPLLDALHSRRKVVEGRATLEVFSLHLEPGANLPPAVRNQLLAFRDQGMDISVVDL</sequence>
<name>A0AAD7EWU4_9AGAR</name>
<evidence type="ECO:0000313" key="1">
    <source>
        <dbReference type="EMBL" id="KAJ7356565.1"/>
    </source>
</evidence>
<dbReference type="Gene3D" id="3.80.10.10">
    <property type="entry name" value="Ribonuclease Inhibitor"/>
    <property type="match status" value="1"/>
</dbReference>
<keyword evidence="2" id="KW-1185">Reference proteome</keyword>
<dbReference type="AlphaFoldDB" id="A0AAD7EWU4"/>
<comment type="caution">
    <text evidence="1">The sequence shown here is derived from an EMBL/GenBank/DDBJ whole genome shotgun (WGS) entry which is preliminary data.</text>
</comment>
<accession>A0AAD7EWU4</accession>
<protein>
    <recommendedName>
        <fullName evidence="3">F-box domain-containing protein</fullName>
    </recommendedName>
</protein>
<dbReference type="EMBL" id="JARIHO010000008">
    <property type="protein sequence ID" value="KAJ7356565.1"/>
    <property type="molecule type" value="Genomic_DNA"/>
</dbReference>
<gene>
    <name evidence="1" type="ORF">DFH08DRAFT_460529</name>
</gene>
<dbReference type="Proteomes" id="UP001218218">
    <property type="component" value="Unassembled WGS sequence"/>
</dbReference>
<dbReference type="SUPFAM" id="SSF52047">
    <property type="entry name" value="RNI-like"/>
    <property type="match status" value="1"/>
</dbReference>
<organism evidence="1 2">
    <name type="scientific">Mycena albidolilacea</name>
    <dbReference type="NCBI Taxonomy" id="1033008"/>
    <lineage>
        <taxon>Eukaryota</taxon>
        <taxon>Fungi</taxon>
        <taxon>Dikarya</taxon>
        <taxon>Basidiomycota</taxon>
        <taxon>Agaricomycotina</taxon>
        <taxon>Agaricomycetes</taxon>
        <taxon>Agaricomycetidae</taxon>
        <taxon>Agaricales</taxon>
        <taxon>Marasmiineae</taxon>
        <taxon>Mycenaceae</taxon>
        <taxon>Mycena</taxon>
    </lineage>
</organism>
<proteinExistence type="predicted"/>
<reference evidence="1" key="1">
    <citation type="submission" date="2023-03" db="EMBL/GenBank/DDBJ databases">
        <title>Massive genome expansion in bonnet fungi (Mycena s.s.) driven by repeated elements and novel gene families across ecological guilds.</title>
        <authorList>
            <consortium name="Lawrence Berkeley National Laboratory"/>
            <person name="Harder C.B."/>
            <person name="Miyauchi S."/>
            <person name="Viragh M."/>
            <person name="Kuo A."/>
            <person name="Thoen E."/>
            <person name="Andreopoulos B."/>
            <person name="Lu D."/>
            <person name="Skrede I."/>
            <person name="Drula E."/>
            <person name="Henrissat B."/>
            <person name="Morin E."/>
            <person name="Kohler A."/>
            <person name="Barry K."/>
            <person name="LaButti K."/>
            <person name="Morin E."/>
            <person name="Salamov A."/>
            <person name="Lipzen A."/>
            <person name="Mereny Z."/>
            <person name="Hegedus B."/>
            <person name="Baldrian P."/>
            <person name="Stursova M."/>
            <person name="Weitz H."/>
            <person name="Taylor A."/>
            <person name="Grigoriev I.V."/>
            <person name="Nagy L.G."/>
            <person name="Martin F."/>
            <person name="Kauserud H."/>
        </authorList>
    </citation>
    <scope>NUCLEOTIDE SEQUENCE</scope>
    <source>
        <strain evidence="1">CBHHK002</strain>
    </source>
</reference>
<evidence type="ECO:0000313" key="2">
    <source>
        <dbReference type="Proteomes" id="UP001218218"/>
    </source>
</evidence>
<dbReference type="InterPro" id="IPR032675">
    <property type="entry name" value="LRR_dom_sf"/>
</dbReference>
<evidence type="ECO:0008006" key="3">
    <source>
        <dbReference type="Google" id="ProtNLM"/>
    </source>
</evidence>